<dbReference type="PROSITE" id="PS50011">
    <property type="entry name" value="PROTEIN_KINASE_DOM"/>
    <property type="match status" value="1"/>
</dbReference>
<keyword evidence="13" id="KW-0067">ATP-binding</keyword>
<dbReference type="InterPro" id="IPR008271">
    <property type="entry name" value="Ser/Thr_kinase_AS"/>
</dbReference>
<comment type="subcellular location">
    <subcellularLocation>
        <location evidence="2">Cytoplasm</location>
    </subcellularLocation>
</comment>
<keyword evidence="12 19" id="KW-0418">Kinase</keyword>
<evidence type="ECO:0000256" key="2">
    <source>
        <dbReference type="ARBA" id="ARBA00004496"/>
    </source>
</evidence>
<feature type="compositionally biased region" description="Gly residues" evidence="17">
    <location>
        <begin position="942"/>
        <end position="951"/>
    </location>
</feature>
<dbReference type="GO" id="GO:0005737">
    <property type="term" value="C:cytoplasm"/>
    <property type="evidence" value="ECO:0007669"/>
    <property type="project" value="UniProtKB-SubCell"/>
</dbReference>
<evidence type="ECO:0000256" key="8">
    <source>
        <dbReference type="ARBA" id="ARBA00022679"/>
    </source>
</evidence>
<protein>
    <recommendedName>
        <fullName evidence="4">non-specific serine/threonine protein kinase</fullName>
        <ecNumber evidence="4">2.7.11.1</ecNumber>
    </recommendedName>
</protein>
<dbReference type="PANTHER" id="PTHR44535">
    <property type="entry name" value="PROTEIN CBG16200"/>
    <property type="match status" value="1"/>
</dbReference>
<feature type="repeat" description="RCC1" evidence="15">
    <location>
        <begin position="660"/>
        <end position="716"/>
    </location>
</feature>
<dbReference type="Gene3D" id="2.130.10.30">
    <property type="entry name" value="Regulator of chromosome condensation 1/beta-lactamase-inhibitor protein II"/>
    <property type="match status" value="2"/>
</dbReference>
<dbReference type="InterPro" id="IPR011009">
    <property type="entry name" value="Kinase-like_dom_sf"/>
</dbReference>
<evidence type="ECO:0000259" key="18">
    <source>
        <dbReference type="PROSITE" id="PS50011"/>
    </source>
</evidence>
<dbReference type="Gene3D" id="3.30.200.20">
    <property type="entry name" value="Phosphorylase Kinase, domain 1"/>
    <property type="match status" value="1"/>
</dbReference>
<dbReference type="Pfam" id="PF00069">
    <property type="entry name" value="Pkinase"/>
    <property type="match status" value="1"/>
</dbReference>
<evidence type="ECO:0000256" key="15">
    <source>
        <dbReference type="PROSITE-ProRule" id="PRU00235"/>
    </source>
</evidence>
<evidence type="ECO:0000256" key="7">
    <source>
        <dbReference type="ARBA" id="ARBA00022553"/>
    </source>
</evidence>
<keyword evidence="16" id="KW-0175">Coiled coil</keyword>
<feature type="compositionally biased region" description="Polar residues" evidence="17">
    <location>
        <begin position="952"/>
        <end position="962"/>
    </location>
</feature>
<dbReference type="PROSITE" id="PS50012">
    <property type="entry name" value="RCC1_3"/>
    <property type="match status" value="5"/>
</dbReference>
<keyword evidence="14" id="KW-0460">Magnesium</keyword>
<reference evidence="19 20" key="1">
    <citation type="submission" date="2019-02" db="EMBL/GenBank/DDBJ databases">
        <title>Opniocepnalus argus genome.</title>
        <authorList>
            <person name="Zhou C."/>
            <person name="Xiao S."/>
        </authorList>
    </citation>
    <scope>NUCLEOTIDE SEQUENCE [LARGE SCALE GENOMIC DNA]</scope>
    <source>
        <strain evidence="19">OARG1902GOOAL</strain>
        <tissue evidence="19">Muscle</tissue>
    </source>
</reference>
<dbReference type="InterPro" id="IPR042767">
    <property type="entry name" value="Nek9_STKc"/>
</dbReference>
<keyword evidence="8" id="KW-0808">Transferase</keyword>
<keyword evidence="20" id="KW-1185">Reference proteome</keyword>
<name>A0A6G1QFQ9_CHAAH</name>
<feature type="region of interest" description="Disordered" evidence="17">
    <location>
        <begin position="727"/>
        <end position="764"/>
    </location>
</feature>
<evidence type="ECO:0000256" key="17">
    <source>
        <dbReference type="SAM" id="MobiDB-lite"/>
    </source>
</evidence>
<accession>A0A6G1QFQ9</accession>
<dbReference type="FunFam" id="3.30.200.20:FF:000097">
    <property type="entry name" value="Probable serine/threonine-protein kinase nek1"/>
    <property type="match status" value="1"/>
</dbReference>
<dbReference type="InterPro" id="IPR051997">
    <property type="entry name" value="STK_NEK"/>
</dbReference>
<dbReference type="InterPro" id="IPR058923">
    <property type="entry name" value="RCC1-like_dom"/>
</dbReference>
<feature type="repeat" description="RCC1" evidence="15">
    <location>
        <begin position="607"/>
        <end position="659"/>
    </location>
</feature>
<evidence type="ECO:0000256" key="1">
    <source>
        <dbReference type="ARBA" id="ARBA00001946"/>
    </source>
</evidence>
<evidence type="ECO:0000256" key="16">
    <source>
        <dbReference type="SAM" id="Coils"/>
    </source>
</evidence>
<feature type="domain" description="Protein kinase" evidence="18">
    <location>
        <begin position="41"/>
        <end position="297"/>
    </location>
</feature>
<keyword evidence="9" id="KW-0479">Metal-binding</keyword>
<evidence type="ECO:0000256" key="12">
    <source>
        <dbReference type="ARBA" id="ARBA00022777"/>
    </source>
</evidence>
<dbReference type="GO" id="GO:0004674">
    <property type="term" value="F:protein serine/threonine kinase activity"/>
    <property type="evidence" value="ECO:0007669"/>
    <property type="project" value="UniProtKB-KW"/>
</dbReference>
<gene>
    <name evidence="19" type="ORF">EXN66_Car016962</name>
</gene>
<evidence type="ECO:0000256" key="13">
    <source>
        <dbReference type="ARBA" id="ARBA00022840"/>
    </source>
</evidence>
<evidence type="ECO:0000256" key="10">
    <source>
        <dbReference type="ARBA" id="ARBA00022737"/>
    </source>
</evidence>
<proteinExistence type="inferred from homology"/>
<dbReference type="PROSITE" id="PS00108">
    <property type="entry name" value="PROTEIN_KINASE_ST"/>
    <property type="match status" value="1"/>
</dbReference>
<evidence type="ECO:0000313" key="19">
    <source>
        <dbReference type="EMBL" id="KAF3701274.1"/>
    </source>
</evidence>
<dbReference type="GO" id="GO:0005524">
    <property type="term" value="F:ATP binding"/>
    <property type="evidence" value="ECO:0007669"/>
    <property type="project" value="UniProtKB-KW"/>
</dbReference>
<evidence type="ECO:0000256" key="6">
    <source>
        <dbReference type="ARBA" id="ARBA00022527"/>
    </source>
</evidence>
<dbReference type="CDD" id="cd08221">
    <property type="entry name" value="STKc_Nek9"/>
    <property type="match status" value="1"/>
</dbReference>
<evidence type="ECO:0000256" key="9">
    <source>
        <dbReference type="ARBA" id="ARBA00022723"/>
    </source>
</evidence>
<dbReference type="Pfam" id="PF25390">
    <property type="entry name" value="WD40_RLD"/>
    <property type="match status" value="1"/>
</dbReference>
<feature type="compositionally biased region" description="Basic and acidic residues" evidence="17">
    <location>
        <begin position="928"/>
        <end position="937"/>
    </location>
</feature>
<dbReference type="EMBL" id="CM015727">
    <property type="protein sequence ID" value="KAF3701274.1"/>
    <property type="molecule type" value="Genomic_DNA"/>
</dbReference>
<keyword evidence="7" id="KW-0597">Phosphoprotein</keyword>
<keyword evidence="11" id="KW-0547">Nucleotide-binding</keyword>
<dbReference type="EC" id="2.7.11.1" evidence="4"/>
<feature type="region of interest" description="Disordered" evidence="17">
    <location>
        <begin position="928"/>
        <end position="962"/>
    </location>
</feature>
<evidence type="ECO:0000256" key="11">
    <source>
        <dbReference type="ARBA" id="ARBA00022741"/>
    </source>
</evidence>
<dbReference type="InterPro" id="IPR000408">
    <property type="entry name" value="Reg_chr_condens"/>
</dbReference>
<evidence type="ECO:0000256" key="14">
    <source>
        <dbReference type="ARBA" id="ARBA00022842"/>
    </source>
</evidence>
<dbReference type="SUPFAM" id="SSF56112">
    <property type="entry name" value="Protein kinase-like (PK-like)"/>
    <property type="match status" value="1"/>
</dbReference>
<dbReference type="SUPFAM" id="SSF50985">
    <property type="entry name" value="RCC1/BLIP-II"/>
    <property type="match status" value="1"/>
</dbReference>
<dbReference type="FunFam" id="2.130.10.30:FF:000118">
    <property type="match status" value="1"/>
</dbReference>
<dbReference type="GO" id="GO:0019901">
    <property type="term" value="F:protein kinase binding"/>
    <property type="evidence" value="ECO:0007669"/>
    <property type="project" value="TreeGrafter"/>
</dbReference>
<dbReference type="AlphaFoldDB" id="A0A6G1QFQ9"/>
<feature type="compositionally biased region" description="Low complexity" evidence="17">
    <location>
        <begin position="727"/>
        <end position="737"/>
    </location>
</feature>
<sequence length="962" mass="106070">MSLEDYERHFDSLNSELGGGSVVSERSASSTFNGEEEKLHYIPIRILGRGAFGEAILYRRTEDNSLVVWKEVELNSLSEKERRDVMNEISILSILEHNNIIAYFNHFMDKNTLLIELEYCNGGNLYDKIIQQRGKLFSEEVVIWYLYQIASAVAHIHKAGILHRDIKTLNIFLTKTDLIKLGDYGLAKKLDSEFSMAETCVGTPYYMSPELCQGAKYNFKSDIWAMGCVLFEVLTLTRTFDATNPLNLCVKIVQGNWTMEMDSDVYSPALIKLVYECLDQDPAKRPTAEQILEQPYISSCRQELDERVALLNSAMRKPKLNTVTETPVAVVTTRSREVYFWGGGKFTPQKLDTFKGGSSAQHVCAGESHFAVVTVEKELYTWANVQGGAKMVGQLGHGDQSSYRQPKKVEKLQGKAVRQVACGADFTACVTDEDQMYMFGSDYYGCIGVEGELGMEVLEPVLLEFFEERPVRQVSCGDNHVVVLTHSGEIFSWGCGEYGRLGLECEDDFSSPMQVEIPKGATISSVSCGSDGTFFLTETGKVLACGNNEFNKLCLNQAFSGLKNHPGEGYQGTPYITTLTLVKQLSRFKIQVIAPGKTHTAAIDERGHLITFGCNKYGQLGVKDFRKHQRVQVLVGPFGGKMVTKVSCGDDFTITATEDNQIFAWGNAGNGRLGMPADKGFGSEVCPAMPRPIFGSLHHVPDLSCRGWHTIIIMEKVLNSKTIRSNSSGLSVGSGLSQEASRSTVDMELEPGSETGSRDRGLGGTLEVNTEECLLDTPLMSMANQTGDSSCPLWLRKELEDAEFIPMTQESEPSTPDPLSTFTESVTLPYEELKELKAVAAAVSSKKGLSTKRMSCDDFNGVKEAQVCKKGELGVCCSASSEVTQLRETVARQEMRIQMLEKQVSEQQNENERLWAAINRSVLQKTECDSNGNHHSDCMPGDGSGRGGGFTNHGSRSAGASV</sequence>
<keyword evidence="10" id="KW-0677">Repeat</keyword>
<dbReference type="Proteomes" id="UP000503349">
    <property type="component" value="Chromosome 16"/>
</dbReference>
<dbReference type="GO" id="GO:0005813">
    <property type="term" value="C:centrosome"/>
    <property type="evidence" value="ECO:0007669"/>
    <property type="project" value="TreeGrafter"/>
</dbReference>
<feature type="repeat" description="RCC1" evidence="15">
    <location>
        <begin position="377"/>
        <end position="433"/>
    </location>
</feature>
<dbReference type="InterPro" id="IPR000719">
    <property type="entry name" value="Prot_kinase_dom"/>
</dbReference>
<evidence type="ECO:0000256" key="5">
    <source>
        <dbReference type="ARBA" id="ARBA00022490"/>
    </source>
</evidence>
<dbReference type="SMART" id="SM00220">
    <property type="entry name" value="S_TKc"/>
    <property type="match status" value="1"/>
</dbReference>
<reference evidence="20" key="2">
    <citation type="submission" date="2019-02" db="EMBL/GenBank/DDBJ databases">
        <title>Opniocepnalus argus Var Kimnra genome.</title>
        <authorList>
            <person name="Zhou C."/>
            <person name="Xiao S."/>
        </authorList>
    </citation>
    <scope>NUCLEOTIDE SEQUENCE [LARGE SCALE GENOMIC DNA]</scope>
</reference>
<feature type="coiled-coil region" evidence="16">
    <location>
        <begin position="883"/>
        <end position="910"/>
    </location>
</feature>
<evidence type="ECO:0000256" key="4">
    <source>
        <dbReference type="ARBA" id="ARBA00012513"/>
    </source>
</evidence>
<comment type="similarity">
    <text evidence="3">Belongs to the protein kinase superfamily. NEK Ser/Thr protein kinase family. NIMA subfamily.</text>
</comment>
<dbReference type="PANTHER" id="PTHR44535:SF1">
    <property type="entry name" value="SERINE_THREONINE-PROTEIN KINASE NEK9"/>
    <property type="match status" value="1"/>
</dbReference>
<evidence type="ECO:0000256" key="3">
    <source>
        <dbReference type="ARBA" id="ARBA00010886"/>
    </source>
</evidence>
<organism evidence="19 20">
    <name type="scientific">Channa argus</name>
    <name type="common">Northern snakehead</name>
    <name type="synonym">Ophicephalus argus</name>
    <dbReference type="NCBI Taxonomy" id="215402"/>
    <lineage>
        <taxon>Eukaryota</taxon>
        <taxon>Metazoa</taxon>
        <taxon>Chordata</taxon>
        <taxon>Craniata</taxon>
        <taxon>Vertebrata</taxon>
        <taxon>Euteleostomi</taxon>
        <taxon>Actinopterygii</taxon>
        <taxon>Neopterygii</taxon>
        <taxon>Teleostei</taxon>
        <taxon>Neoteleostei</taxon>
        <taxon>Acanthomorphata</taxon>
        <taxon>Anabantaria</taxon>
        <taxon>Anabantiformes</taxon>
        <taxon>Channoidei</taxon>
        <taxon>Channidae</taxon>
        <taxon>Channa</taxon>
    </lineage>
</organism>
<feature type="repeat" description="RCC1" evidence="15">
    <location>
        <begin position="434"/>
        <end position="487"/>
    </location>
</feature>
<evidence type="ECO:0000313" key="20">
    <source>
        <dbReference type="Proteomes" id="UP000503349"/>
    </source>
</evidence>
<feature type="repeat" description="RCC1" evidence="15">
    <location>
        <begin position="488"/>
        <end position="539"/>
    </location>
</feature>
<dbReference type="GO" id="GO:0046872">
    <property type="term" value="F:metal ion binding"/>
    <property type="evidence" value="ECO:0007669"/>
    <property type="project" value="UniProtKB-KW"/>
</dbReference>
<keyword evidence="6" id="KW-0723">Serine/threonine-protein kinase</keyword>
<dbReference type="Gene3D" id="1.10.510.10">
    <property type="entry name" value="Transferase(Phosphotransferase) domain 1"/>
    <property type="match status" value="1"/>
</dbReference>
<dbReference type="InterPro" id="IPR009091">
    <property type="entry name" value="RCC1/BLIP-II"/>
</dbReference>
<comment type="cofactor">
    <cofactor evidence="1">
        <name>Mg(2+)</name>
        <dbReference type="ChEBI" id="CHEBI:18420"/>
    </cofactor>
</comment>
<dbReference type="FunFam" id="1.10.510.10:FF:000571">
    <property type="entry name" value="Maternal embryonic leucine zipper kinase"/>
    <property type="match status" value="1"/>
</dbReference>
<keyword evidence="5" id="KW-0963">Cytoplasm</keyword>